<accession>A0AAU9P6S1</accession>
<evidence type="ECO:0000313" key="2">
    <source>
        <dbReference type="EMBL" id="CAH1445290.1"/>
    </source>
</evidence>
<dbReference type="Gene3D" id="3.80.10.10">
    <property type="entry name" value="Ribonuclease Inhibitor"/>
    <property type="match status" value="1"/>
</dbReference>
<keyword evidence="3" id="KW-1185">Reference proteome</keyword>
<dbReference type="Pfam" id="PF12937">
    <property type="entry name" value="F-box-like"/>
    <property type="match status" value="1"/>
</dbReference>
<proteinExistence type="predicted"/>
<feature type="domain" description="F-box" evidence="1">
    <location>
        <begin position="79"/>
        <end position="126"/>
    </location>
</feature>
<dbReference type="AlphaFoldDB" id="A0AAU9P6S1"/>
<evidence type="ECO:0000313" key="3">
    <source>
        <dbReference type="Proteomes" id="UP001157418"/>
    </source>
</evidence>
<dbReference type="InterPro" id="IPR001810">
    <property type="entry name" value="F-box_dom"/>
</dbReference>
<comment type="caution">
    <text evidence="2">The sequence shown here is derived from an EMBL/GenBank/DDBJ whole genome shotgun (WGS) entry which is preliminary data.</text>
</comment>
<dbReference type="InterPro" id="IPR036047">
    <property type="entry name" value="F-box-like_dom_sf"/>
</dbReference>
<sequence length="245" mass="29094">MLSVKKNTIRFRIILRLSTVRDNDCRRSARWVVRRQHSFYFSEMAQFTSSQSMKGKLYKEMAELTVSKPKPQWKVEGPIRNWLELPSDVMSNILYRIGPIDILENAQKVCTTWCKICKDPAMWRVIHMKTTVGPFRQVWEICRHAVDRSQGQLVDISIVDVVNDQLLQYVAHRSSQLKRLEFVSRYRDLHWNWTQALKKFPMLEELNLYKIKISEEAIEAAGRCCPMLKNTESESRKLYVFAWRY</sequence>
<dbReference type="InterPro" id="IPR032675">
    <property type="entry name" value="LRR_dom_sf"/>
</dbReference>
<dbReference type="Proteomes" id="UP001157418">
    <property type="component" value="Unassembled WGS sequence"/>
</dbReference>
<organism evidence="2 3">
    <name type="scientific">Lactuca virosa</name>
    <dbReference type="NCBI Taxonomy" id="75947"/>
    <lineage>
        <taxon>Eukaryota</taxon>
        <taxon>Viridiplantae</taxon>
        <taxon>Streptophyta</taxon>
        <taxon>Embryophyta</taxon>
        <taxon>Tracheophyta</taxon>
        <taxon>Spermatophyta</taxon>
        <taxon>Magnoliopsida</taxon>
        <taxon>eudicotyledons</taxon>
        <taxon>Gunneridae</taxon>
        <taxon>Pentapetalae</taxon>
        <taxon>asterids</taxon>
        <taxon>campanulids</taxon>
        <taxon>Asterales</taxon>
        <taxon>Asteraceae</taxon>
        <taxon>Cichorioideae</taxon>
        <taxon>Cichorieae</taxon>
        <taxon>Lactucinae</taxon>
        <taxon>Lactuca</taxon>
    </lineage>
</organism>
<dbReference type="PANTHER" id="PTHR38926">
    <property type="entry name" value="F-BOX DOMAIN CONTAINING PROTEIN, EXPRESSED"/>
    <property type="match status" value="1"/>
</dbReference>
<name>A0AAU9P6S1_9ASTR</name>
<dbReference type="PROSITE" id="PS50181">
    <property type="entry name" value="FBOX"/>
    <property type="match status" value="1"/>
</dbReference>
<dbReference type="CDD" id="cd22164">
    <property type="entry name" value="F-box_AtSKIP19-like"/>
    <property type="match status" value="1"/>
</dbReference>
<dbReference type="Gene3D" id="1.20.1280.50">
    <property type="match status" value="1"/>
</dbReference>
<gene>
    <name evidence="2" type="ORF">LVIROSA_LOCUS31059</name>
</gene>
<dbReference type="SUPFAM" id="SSF81383">
    <property type="entry name" value="F-box domain"/>
    <property type="match status" value="1"/>
</dbReference>
<evidence type="ECO:0000259" key="1">
    <source>
        <dbReference type="PROSITE" id="PS50181"/>
    </source>
</evidence>
<reference evidence="2 3" key="1">
    <citation type="submission" date="2022-01" db="EMBL/GenBank/DDBJ databases">
        <authorList>
            <person name="Xiong W."/>
            <person name="Schranz E."/>
        </authorList>
    </citation>
    <scope>NUCLEOTIDE SEQUENCE [LARGE SCALE GENOMIC DNA]</scope>
</reference>
<dbReference type="PANTHER" id="PTHR38926:SF80">
    <property type="entry name" value="F-BOX DOMAIN, LEUCINE-RICH REPEAT DOMAIN SUPERFAMILY"/>
    <property type="match status" value="1"/>
</dbReference>
<protein>
    <recommendedName>
        <fullName evidence="1">F-box domain-containing protein</fullName>
    </recommendedName>
</protein>
<dbReference type="EMBL" id="CAKMRJ010005523">
    <property type="protein sequence ID" value="CAH1445290.1"/>
    <property type="molecule type" value="Genomic_DNA"/>
</dbReference>